<evidence type="ECO:0000313" key="2">
    <source>
        <dbReference type="EMBL" id="PRQ08022.1"/>
    </source>
</evidence>
<proteinExistence type="predicted"/>
<feature type="signal peptide" evidence="1">
    <location>
        <begin position="1"/>
        <end position="24"/>
    </location>
</feature>
<evidence type="ECO:0000256" key="1">
    <source>
        <dbReference type="SAM" id="SignalP"/>
    </source>
</evidence>
<dbReference type="OrthoDB" id="5519009at2"/>
<organism evidence="2 3">
    <name type="scientific">Enhygromyxa salina</name>
    <dbReference type="NCBI Taxonomy" id="215803"/>
    <lineage>
        <taxon>Bacteria</taxon>
        <taxon>Pseudomonadati</taxon>
        <taxon>Myxococcota</taxon>
        <taxon>Polyangia</taxon>
        <taxon>Nannocystales</taxon>
        <taxon>Nannocystaceae</taxon>
        <taxon>Enhygromyxa</taxon>
    </lineage>
</organism>
<dbReference type="Proteomes" id="UP000238823">
    <property type="component" value="Unassembled WGS sequence"/>
</dbReference>
<protein>
    <recommendedName>
        <fullName evidence="4">Lipoprotein</fullName>
    </recommendedName>
</protein>
<dbReference type="EMBL" id="PVNL01000046">
    <property type="protein sequence ID" value="PRQ08022.1"/>
    <property type="molecule type" value="Genomic_DNA"/>
</dbReference>
<evidence type="ECO:0008006" key="4">
    <source>
        <dbReference type="Google" id="ProtNLM"/>
    </source>
</evidence>
<dbReference type="RefSeq" id="WP_146157592.1">
    <property type="nucleotide sequence ID" value="NZ_PVNL01000046.1"/>
</dbReference>
<dbReference type="PROSITE" id="PS51257">
    <property type="entry name" value="PROKAR_LIPOPROTEIN"/>
    <property type="match status" value="1"/>
</dbReference>
<evidence type="ECO:0000313" key="3">
    <source>
        <dbReference type="Proteomes" id="UP000238823"/>
    </source>
</evidence>
<comment type="caution">
    <text evidence="2">The sequence shown here is derived from an EMBL/GenBank/DDBJ whole genome shotgun (WGS) entry which is preliminary data.</text>
</comment>
<accession>A0A2S9YSJ5</accession>
<gene>
    <name evidence="2" type="ORF">ENSA7_23060</name>
</gene>
<sequence>MPRPRRVFLCSALLGASVLLTACAKKPSEAQCDEFADHFVKLLEESRDKPDSRIKKLANDQRDKVVEACVSEGSVAEVECVLAQTSIAAVESNCK</sequence>
<dbReference type="AlphaFoldDB" id="A0A2S9YSJ5"/>
<keyword evidence="1" id="KW-0732">Signal</keyword>
<feature type="chain" id="PRO_5015513032" description="Lipoprotein" evidence="1">
    <location>
        <begin position="25"/>
        <end position="95"/>
    </location>
</feature>
<reference evidence="2 3" key="1">
    <citation type="submission" date="2018-03" db="EMBL/GenBank/DDBJ databases">
        <title>Draft Genome Sequences of the Obligatory Marine Myxobacteria Enhygromyxa salina SWB007.</title>
        <authorList>
            <person name="Poehlein A."/>
            <person name="Moghaddam J.A."/>
            <person name="Harms H."/>
            <person name="Alanjari M."/>
            <person name="Koenig G.M."/>
            <person name="Daniel R."/>
            <person name="Schaeberle T.F."/>
        </authorList>
    </citation>
    <scope>NUCLEOTIDE SEQUENCE [LARGE SCALE GENOMIC DNA]</scope>
    <source>
        <strain evidence="2 3">SWB007</strain>
    </source>
</reference>
<name>A0A2S9YSJ5_9BACT</name>